<feature type="compositionally biased region" description="Low complexity" evidence="2">
    <location>
        <begin position="115"/>
        <end position="142"/>
    </location>
</feature>
<reference evidence="4" key="1">
    <citation type="submission" date="2009-08" db="EMBL/GenBank/DDBJ databases">
        <title>Annotation of Salpingoeca rosetta.</title>
        <authorList>
            <consortium name="The Broad Institute Genome Sequencing Platform"/>
            <person name="Russ C."/>
            <person name="Cuomo C."/>
            <person name="Burger G."/>
            <person name="Gray M.W."/>
            <person name="Holland P.W.H."/>
            <person name="King N."/>
            <person name="Lang F.B.F."/>
            <person name="Roger A.J."/>
            <person name="Ruiz-Trillo I."/>
            <person name="Young S.K."/>
            <person name="Zeng Q."/>
            <person name="Gargeya S."/>
            <person name="Alvarado L."/>
            <person name="Berlin A."/>
            <person name="Chapman S.B."/>
            <person name="Chen Z."/>
            <person name="Freedman E."/>
            <person name="Gellesch M."/>
            <person name="Goldberg J."/>
            <person name="Griggs A."/>
            <person name="Gujja S."/>
            <person name="Heilman E."/>
            <person name="Heiman D."/>
            <person name="Howarth C."/>
            <person name="Mehta T."/>
            <person name="Neiman D."/>
            <person name="Pearson M."/>
            <person name="Roberts A."/>
            <person name="Saif S."/>
            <person name="Shea T."/>
            <person name="Shenoy N."/>
            <person name="Sisk P."/>
            <person name="Stolte C."/>
            <person name="Sykes S."/>
            <person name="White J."/>
            <person name="Yandava C."/>
            <person name="Haas B."/>
            <person name="Nusbaum C."/>
            <person name="Birren B."/>
        </authorList>
    </citation>
    <scope>NUCLEOTIDE SEQUENCE [LARGE SCALE GENOMIC DNA]</scope>
    <source>
        <strain evidence="4">ATCC 50818</strain>
    </source>
</reference>
<feature type="region of interest" description="Disordered" evidence="2">
    <location>
        <begin position="307"/>
        <end position="510"/>
    </location>
</feature>
<dbReference type="OrthoDB" id="120976at2759"/>
<feature type="region of interest" description="Disordered" evidence="2">
    <location>
        <begin position="1183"/>
        <end position="1203"/>
    </location>
</feature>
<keyword evidence="5" id="KW-1185">Reference proteome</keyword>
<dbReference type="PANTHER" id="PTHR24114:SF2">
    <property type="entry name" value="F-BOX DOMAIN-CONTAINING PROTEIN-RELATED"/>
    <property type="match status" value="1"/>
</dbReference>
<dbReference type="eggNOG" id="KOG4308">
    <property type="taxonomic scope" value="Eukaryota"/>
</dbReference>
<accession>F2TVL5</accession>
<feature type="compositionally biased region" description="Gly residues" evidence="2">
    <location>
        <begin position="378"/>
        <end position="387"/>
    </location>
</feature>
<feature type="region of interest" description="Disordered" evidence="2">
    <location>
        <begin position="536"/>
        <end position="595"/>
    </location>
</feature>
<dbReference type="EMBL" id="GL832955">
    <property type="protein sequence ID" value="EGD72111.1"/>
    <property type="molecule type" value="Genomic_DNA"/>
</dbReference>
<dbReference type="AlphaFoldDB" id="F2TVL5"/>
<dbReference type="Proteomes" id="UP000007799">
    <property type="component" value="Unassembled WGS sequence"/>
</dbReference>
<organism evidence="5">
    <name type="scientific">Salpingoeca rosetta (strain ATCC 50818 / BSB-021)</name>
    <dbReference type="NCBI Taxonomy" id="946362"/>
    <lineage>
        <taxon>Eukaryota</taxon>
        <taxon>Choanoflagellata</taxon>
        <taxon>Craspedida</taxon>
        <taxon>Salpingoecidae</taxon>
        <taxon>Salpingoeca</taxon>
    </lineage>
</organism>
<dbReference type="PROSITE" id="PS50222">
    <property type="entry name" value="EF_HAND_2"/>
    <property type="match status" value="2"/>
</dbReference>
<dbReference type="SUPFAM" id="SSF52047">
    <property type="entry name" value="RNI-like"/>
    <property type="match status" value="1"/>
</dbReference>
<keyword evidence="1" id="KW-0106">Calcium</keyword>
<feature type="compositionally biased region" description="Low complexity" evidence="2">
    <location>
        <begin position="403"/>
        <end position="412"/>
    </location>
</feature>
<gene>
    <name evidence="4" type="ORF">PTSG_11549</name>
</gene>
<feature type="compositionally biased region" description="Acidic residues" evidence="2">
    <location>
        <begin position="491"/>
        <end position="505"/>
    </location>
</feature>
<feature type="compositionally biased region" description="Basic and acidic residues" evidence="2">
    <location>
        <begin position="388"/>
        <end position="397"/>
    </location>
</feature>
<feature type="compositionally biased region" description="Acidic residues" evidence="2">
    <location>
        <begin position="1193"/>
        <end position="1203"/>
    </location>
</feature>
<dbReference type="InterPro" id="IPR002048">
    <property type="entry name" value="EF_hand_dom"/>
</dbReference>
<dbReference type="InParanoid" id="F2TVL5"/>
<protein>
    <recommendedName>
        <fullName evidence="3">EF-hand domain-containing protein</fullName>
    </recommendedName>
</protein>
<dbReference type="PANTHER" id="PTHR24114">
    <property type="entry name" value="LEUCINE RICH REPEAT FAMILY PROTEIN"/>
    <property type="match status" value="1"/>
</dbReference>
<dbReference type="SMART" id="SM00054">
    <property type="entry name" value="EFh"/>
    <property type="match status" value="2"/>
</dbReference>
<sequence length="1203" mass="130396">MERQGSGRLLTRVPWQSRESVEVVALDLWRSPSRPLEDAQAHSFRQQKWARRSIKALQSPGSNFCPTTPEEYTIADQAMARPLSSPTTSAFSSSAHIHLPSLTETESGEQSPRTAGAGSQQHGGQQPPAHQHTSVHTQQHQQQQHHHLFRRRVMQGRHGNIHSETAGMRQFTTRHHAADHATARVGSGGGKLGMLRQRSDQDLLHLRAQGPPGSASTYAAAHRRISAPLMGSTPATDVRRLRQSAVSSASPRKSFTRRTSMWALENSDEDMEEVDAVLSDPSLDAAADVEMARLTVAMNARRGLIRTRSNAGDRGTIPYDSDSNSDNDNDNSGGSDVAGSTAGLHIGRQNSSGGSGGVALVEVEEAPETPEHASGRSSSGGDGGGEAKCGDEAHDQVSELQNLSRPSSSSRPRSGRRPRPKSGLRRNQPGHGNSNGGANGSGSNASTGGGGDVFTDAGRDGGAGGRNEHTRAEDVVPRKCDGGIDRGHYDNDDDDGDDDDDDEDSIIMSRTSSIRSVRSFRQGSFTSAFRANANANANTNMNSGNRESSATMRRRLSSSKLGRVASGRRASRLSTSSVGSRAMTEMREGSSGLDSELSLASSSASRMGLLRNHAAIKMYRQLCRGLDCVPSSAFERVISDASVVVRAQGIQDDGATAIAQALECVDTCEHLALPENLITADGATALAALLEENMYIRSLDLSTNDIRSRGLEALAHAIKNGAGLKSLRLDSNNFLDVDMSPLCNALLDNDTLAELSLSNNRLGNAAAVQLGRMLANNTGLSTLDLSWNCIQDAGIRAIAQSLEANVSLTKLNLQGNGIYNAGAAALALAIKNNTTLTSLDLSHNNIRDEGAELLASALKSAPGLEHISLALNPISAKGLKAVLYAIAENSTIRSLDIGGLEMDEECRQILNTIQSARELSTTTAVPSTAVASQRPSCASEVDALRPTLIALKRRFSSTASIMSSRRRQSIAAQNVFVRTPLVPYDKKWSRQTAWENGYNADGTARIDDAWLSGRDEFDPSWNAIEAWERGYHTDGSRRSSSTRKARRYSRMNLISEVADIRSLFEEHNEGVDARDKRSYLLFEQRASTTFRSMYPELDDPMEVLDDYVLDNNLRLTDLFFRIDKDRSGKISVDEMVHAVAELGLRLNEIQAEEMVFRLDLDGDGEVDYHEFVEAREALYEEKRGYRRPHLSDSSDDDDDEEEE</sequence>
<dbReference type="InterPro" id="IPR052394">
    <property type="entry name" value="LRR-containing"/>
</dbReference>
<dbReference type="GO" id="GO:0005509">
    <property type="term" value="F:calcium ion binding"/>
    <property type="evidence" value="ECO:0007669"/>
    <property type="project" value="InterPro"/>
</dbReference>
<dbReference type="eggNOG" id="KOG0027">
    <property type="taxonomic scope" value="Eukaryota"/>
</dbReference>
<feature type="region of interest" description="Disordered" evidence="2">
    <location>
        <begin position="102"/>
        <end position="148"/>
    </location>
</feature>
<feature type="compositionally biased region" description="Low complexity" evidence="2">
    <location>
        <begin position="536"/>
        <end position="545"/>
    </location>
</feature>
<dbReference type="PROSITE" id="PS51450">
    <property type="entry name" value="LRR"/>
    <property type="match status" value="1"/>
</dbReference>
<evidence type="ECO:0000256" key="1">
    <source>
        <dbReference type="ARBA" id="ARBA00022837"/>
    </source>
</evidence>
<dbReference type="Pfam" id="PF13499">
    <property type="entry name" value="EF-hand_7"/>
    <property type="match status" value="1"/>
</dbReference>
<evidence type="ECO:0000313" key="5">
    <source>
        <dbReference type="Proteomes" id="UP000007799"/>
    </source>
</evidence>
<feature type="compositionally biased region" description="Basic and acidic residues" evidence="2">
    <location>
        <begin position="466"/>
        <end position="490"/>
    </location>
</feature>
<dbReference type="InterPro" id="IPR011992">
    <property type="entry name" value="EF-hand-dom_pair"/>
</dbReference>
<feature type="compositionally biased region" description="Polar residues" evidence="2">
    <location>
        <begin position="102"/>
        <end position="113"/>
    </location>
</feature>
<dbReference type="Gene3D" id="1.10.238.10">
    <property type="entry name" value="EF-hand"/>
    <property type="match status" value="1"/>
</dbReference>
<dbReference type="CDD" id="cd00051">
    <property type="entry name" value="EFh"/>
    <property type="match status" value="1"/>
</dbReference>
<dbReference type="InterPro" id="IPR018247">
    <property type="entry name" value="EF_Hand_1_Ca_BS"/>
</dbReference>
<proteinExistence type="predicted"/>
<dbReference type="Gene3D" id="3.80.10.10">
    <property type="entry name" value="Ribonuclease Inhibitor"/>
    <property type="match status" value="3"/>
</dbReference>
<dbReference type="SUPFAM" id="SSF47473">
    <property type="entry name" value="EF-hand"/>
    <property type="match status" value="1"/>
</dbReference>
<name>F2TVL5_SALR5</name>
<evidence type="ECO:0000313" key="4">
    <source>
        <dbReference type="EMBL" id="EGD72111.1"/>
    </source>
</evidence>
<feature type="domain" description="EF-hand" evidence="3">
    <location>
        <begin position="1146"/>
        <end position="1181"/>
    </location>
</feature>
<dbReference type="GeneID" id="16067775"/>
<dbReference type="SMART" id="SM00368">
    <property type="entry name" value="LRR_RI"/>
    <property type="match status" value="8"/>
</dbReference>
<feature type="domain" description="EF-hand" evidence="3">
    <location>
        <begin position="1110"/>
        <end position="1145"/>
    </location>
</feature>
<feature type="compositionally biased region" description="Basic residues" evidence="2">
    <location>
        <begin position="413"/>
        <end position="424"/>
    </location>
</feature>
<dbReference type="InterPro" id="IPR032675">
    <property type="entry name" value="LRR_dom_sf"/>
</dbReference>
<dbReference type="InterPro" id="IPR001611">
    <property type="entry name" value="Leu-rich_rpt"/>
</dbReference>
<dbReference type="Pfam" id="PF13516">
    <property type="entry name" value="LRR_6"/>
    <property type="match status" value="4"/>
</dbReference>
<dbReference type="KEGG" id="sre:PTSG_11549"/>
<evidence type="ECO:0000259" key="3">
    <source>
        <dbReference type="PROSITE" id="PS50222"/>
    </source>
</evidence>
<dbReference type="RefSeq" id="XP_004998683.1">
    <property type="nucleotide sequence ID" value="XM_004998626.1"/>
</dbReference>
<dbReference type="PROSITE" id="PS00018">
    <property type="entry name" value="EF_HAND_1"/>
    <property type="match status" value="2"/>
</dbReference>
<evidence type="ECO:0000256" key="2">
    <source>
        <dbReference type="SAM" id="MobiDB-lite"/>
    </source>
</evidence>